<name>A0A9P0HPQ2_NEZVI</name>
<organism evidence="2 3">
    <name type="scientific">Nezara viridula</name>
    <name type="common">Southern green stink bug</name>
    <name type="synonym">Cimex viridulus</name>
    <dbReference type="NCBI Taxonomy" id="85310"/>
    <lineage>
        <taxon>Eukaryota</taxon>
        <taxon>Metazoa</taxon>
        <taxon>Ecdysozoa</taxon>
        <taxon>Arthropoda</taxon>
        <taxon>Hexapoda</taxon>
        <taxon>Insecta</taxon>
        <taxon>Pterygota</taxon>
        <taxon>Neoptera</taxon>
        <taxon>Paraneoptera</taxon>
        <taxon>Hemiptera</taxon>
        <taxon>Heteroptera</taxon>
        <taxon>Panheteroptera</taxon>
        <taxon>Pentatomomorpha</taxon>
        <taxon>Pentatomoidea</taxon>
        <taxon>Pentatomidae</taxon>
        <taxon>Pentatominae</taxon>
        <taxon>Nezara</taxon>
    </lineage>
</organism>
<evidence type="ECO:0000313" key="2">
    <source>
        <dbReference type="EMBL" id="CAH1405873.1"/>
    </source>
</evidence>
<gene>
    <name evidence="2" type="ORF">NEZAVI_LOCUS13946</name>
</gene>
<keyword evidence="3" id="KW-1185">Reference proteome</keyword>
<sequence length="209" mass="23522">MIRRRRCQFEESWQIFKSELAQLRSVPPVARAHPLDPECTHAVTSPGRYQGGTRRPDSSGAKLLLPQKKVTPPPPTRSDSGRKLVTKTMREYLRRQPPQPPSRADSEPPLSPQPIIHILSFDTALGFRSSSQGQVNSAVVVKEHSSVHIYLGLALRKPRTLSTRLSALESELERMARQRAQPNLESLKQSLVRAVERFPQEVLRAAIND</sequence>
<proteinExistence type="predicted"/>
<protein>
    <submittedName>
        <fullName evidence="2">Uncharacterized protein</fullName>
    </submittedName>
</protein>
<dbReference type="AlphaFoldDB" id="A0A9P0HPQ2"/>
<evidence type="ECO:0000313" key="3">
    <source>
        <dbReference type="Proteomes" id="UP001152798"/>
    </source>
</evidence>
<feature type="region of interest" description="Disordered" evidence="1">
    <location>
        <begin position="33"/>
        <end position="113"/>
    </location>
</feature>
<dbReference type="Proteomes" id="UP001152798">
    <property type="component" value="Chromosome 6"/>
</dbReference>
<evidence type="ECO:0000256" key="1">
    <source>
        <dbReference type="SAM" id="MobiDB-lite"/>
    </source>
</evidence>
<dbReference type="EMBL" id="OV725082">
    <property type="protein sequence ID" value="CAH1405873.1"/>
    <property type="molecule type" value="Genomic_DNA"/>
</dbReference>
<accession>A0A9P0HPQ2</accession>
<reference evidence="2" key="1">
    <citation type="submission" date="2022-01" db="EMBL/GenBank/DDBJ databases">
        <authorList>
            <person name="King R."/>
        </authorList>
    </citation>
    <scope>NUCLEOTIDE SEQUENCE</scope>
</reference>